<reference evidence="1 2" key="1">
    <citation type="submission" date="2020-03" db="EMBL/GenBank/DDBJ databases">
        <title>Soil Listeria distribution.</title>
        <authorList>
            <person name="Liao J."/>
            <person name="Wiedmann M."/>
        </authorList>
    </citation>
    <scope>NUCLEOTIDE SEQUENCE [LARGE SCALE GENOMIC DNA]</scope>
    <source>
        <strain evidence="1 2">FSL L7-1833</strain>
    </source>
</reference>
<protein>
    <submittedName>
        <fullName evidence="1">Uncharacterized protein</fullName>
    </submittedName>
</protein>
<dbReference type="AlphaFoldDB" id="A0A7X0WE77"/>
<comment type="caution">
    <text evidence="1">The sequence shown here is derived from an EMBL/GenBank/DDBJ whole genome shotgun (WGS) entry which is preliminary data.</text>
</comment>
<organism evidence="1 2">
    <name type="scientific">Listeria booriae</name>
    <dbReference type="NCBI Taxonomy" id="1552123"/>
    <lineage>
        <taxon>Bacteria</taxon>
        <taxon>Bacillati</taxon>
        <taxon>Bacillota</taxon>
        <taxon>Bacilli</taxon>
        <taxon>Bacillales</taxon>
        <taxon>Listeriaceae</taxon>
        <taxon>Listeria</taxon>
    </lineage>
</organism>
<gene>
    <name evidence="1" type="ORF">HB759_09480</name>
</gene>
<name>A0A7X0WE77_9LIST</name>
<dbReference type="Proteomes" id="UP000532866">
    <property type="component" value="Unassembled WGS sequence"/>
</dbReference>
<dbReference type="RefSeq" id="WP_185364006.1">
    <property type="nucleotide sequence ID" value="NZ_JAARNB010000002.1"/>
</dbReference>
<accession>A0A7X0WE77</accession>
<sequence length="181" mass="21079">MLNNQVSEVLEKYYKEKNNNLFLKEAFEPLNLPTEITQFCVANNIKIKPMQFGTYPSEQWYFKIDGYKNNDFEVSYISILTVSKLAPIYRLEHNFEVVNKDPKKISPTLDGSAEEGHSFLQADLDRFLKKRFEKDGHSRMLESEATRKIEGVNFSEDVILFGPDVTQEDILFRDVLDILPD</sequence>
<proteinExistence type="predicted"/>
<evidence type="ECO:0000313" key="2">
    <source>
        <dbReference type="Proteomes" id="UP000532866"/>
    </source>
</evidence>
<evidence type="ECO:0000313" key="1">
    <source>
        <dbReference type="EMBL" id="MBC1332161.1"/>
    </source>
</evidence>
<dbReference type="EMBL" id="JAAROL010000003">
    <property type="protein sequence ID" value="MBC1332161.1"/>
    <property type="molecule type" value="Genomic_DNA"/>
</dbReference>